<gene>
    <name evidence="4" type="ORF">SPOG_02853</name>
</gene>
<evidence type="ECO:0000313" key="5">
    <source>
        <dbReference type="Proteomes" id="UP000015464"/>
    </source>
</evidence>
<evidence type="ECO:0000313" key="4">
    <source>
        <dbReference type="EMBL" id="EPY53925.1"/>
    </source>
</evidence>
<feature type="region of interest" description="Disordered" evidence="2">
    <location>
        <begin position="210"/>
        <end position="235"/>
    </location>
</feature>
<feature type="domain" description="Phosducin" evidence="3">
    <location>
        <begin position="43"/>
        <end position="209"/>
    </location>
</feature>
<evidence type="ECO:0000259" key="3">
    <source>
        <dbReference type="Pfam" id="PF02114"/>
    </source>
</evidence>
<feature type="compositionally biased region" description="Acidic residues" evidence="2">
    <location>
        <begin position="224"/>
        <end position="235"/>
    </location>
</feature>
<dbReference type="SUPFAM" id="SSF52833">
    <property type="entry name" value="Thioredoxin-like"/>
    <property type="match status" value="1"/>
</dbReference>
<dbReference type="Proteomes" id="UP000015464">
    <property type="component" value="Unassembled WGS sequence"/>
</dbReference>
<organism evidence="4 5">
    <name type="scientific">Schizosaccharomyces cryophilus (strain OY26 / ATCC MYA-4695 / CBS 11777 / NBRC 106824 / NRRL Y48691)</name>
    <name type="common">Fission yeast</name>
    <dbReference type="NCBI Taxonomy" id="653667"/>
    <lineage>
        <taxon>Eukaryota</taxon>
        <taxon>Fungi</taxon>
        <taxon>Dikarya</taxon>
        <taxon>Ascomycota</taxon>
        <taxon>Taphrinomycotina</taxon>
        <taxon>Schizosaccharomycetes</taxon>
        <taxon>Schizosaccharomycetales</taxon>
        <taxon>Schizosaccharomycetaceae</taxon>
        <taxon>Schizosaccharomyces</taxon>
    </lineage>
</organism>
<dbReference type="OrthoDB" id="45518at2759"/>
<protein>
    <submittedName>
        <fullName evidence="4">Phosducin family protein</fullName>
    </submittedName>
</protein>
<dbReference type="STRING" id="653667.S9W855"/>
<dbReference type="GeneID" id="25037174"/>
<dbReference type="CDD" id="cd02988">
    <property type="entry name" value="Phd_like_VIAF"/>
    <property type="match status" value="1"/>
</dbReference>
<evidence type="ECO:0000256" key="2">
    <source>
        <dbReference type="SAM" id="MobiDB-lite"/>
    </source>
</evidence>
<keyword evidence="5" id="KW-1185">Reference proteome</keyword>
<dbReference type="Gene3D" id="3.40.30.10">
    <property type="entry name" value="Glutaredoxin"/>
    <property type="match status" value="1"/>
</dbReference>
<reference evidence="4 5" key="1">
    <citation type="journal article" date="2011" name="Science">
        <title>Comparative functional genomics of the fission yeasts.</title>
        <authorList>
            <person name="Rhind N."/>
            <person name="Chen Z."/>
            <person name="Yassour M."/>
            <person name="Thompson D.A."/>
            <person name="Haas B.J."/>
            <person name="Habib N."/>
            <person name="Wapinski I."/>
            <person name="Roy S."/>
            <person name="Lin M.F."/>
            <person name="Heiman D.I."/>
            <person name="Young S.K."/>
            <person name="Furuya K."/>
            <person name="Guo Y."/>
            <person name="Pidoux A."/>
            <person name="Chen H.M."/>
            <person name="Robbertse B."/>
            <person name="Goldberg J.M."/>
            <person name="Aoki K."/>
            <person name="Bayne E.H."/>
            <person name="Berlin A.M."/>
            <person name="Desjardins C.A."/>
            <person name="Dobbs E."/>
            <person name="Dukaj L."/>
            <person name="Fan L."/>
            <person name="FitzGerald M.G."/>
            <person name="French C."/>
            <person name="Gujja S."/>
            <person name="Hansen K."/>
            <person name="Keifenheim D."/>
            <person name="Levin J.Z."/>
            <person name="Mosher R.A."/>
            <person name="Mueller C.A."/>
            <person name="Pfiffner J."/>
            <person name="Priest M."/>
            <person name="Russ C."/>
            <person name="Smialowska A."/>
            <person name="Swoboda P."/>
            <person name="Sykes S.M."/>
            <person name="Vaughn M."/>
            <person name="Vengrova S."/>
            <person name="Yoder R."/>
            <person name="Zeng Q."/>
            <person name="Allshire R."/>
            <person name="Baulcombe D."/>
            <person name="Birren B.W."/>
            <person name="Brown W."/>
            <person name="Ekwall K."/>
            <person name="Kellis M."/>
            <person name="Leatherwood J."/>
            <person name="Levin H."/>
            <person name="Margalit H."/>
            <person name="Martienssen R."/>
            <person name="Nieduszynski C.A."/>
            <person name="Spatafora J.W."/>
            <person name="Friedman N."/>
            <person name="Dalgaard J.Z."/>
            <person name="Baumann P."/>
            <person name="Niki H."/>
            <person name="Regev A."/>
            <person name="Nusbaum C."/>
        </authorList>
    </citation>
    <scope>NUCLEOTIDE SEQUENCE [LARGE SCALE GENOMIC DNA]</scope>
    <source>
        <strain evidence="5">OY26 / ATCC MYA-4695 / CBS 11777 / NBRC 106824 / NRRL Y48691</strain>
    </source>
</reference>
<dbReference type="EMBL" id="KE546988">
    <property type="protein sequence ID" value="EPY53925.1"/>
    <property type="molecule type" value="Genomic_DNA"/>
</dbReference>
<dbReference type="HOGENOM" id="CLU_072604_1_0_1"/>
<dbReference type="InterPro" id="IPR051498">
    <property type="entry name" value="Phosducin-like_chap/apop_reg"/>
</dbReference>
<dbReference type="GO" id="GO:0006457">
    <property type="term" value="P:protein folding"/>
    <property type="evidence" value="ECO:0007669"/>
    <property type="project" value="TreeGrafter"/>
</dbReference>
<proteinExistence type="inferred from homology"/>
<evidence type="ECO:0000256" key="1">
    <source>
        <dbReference type="ARBA" id="ARBA00009686"/>
    </source>
</evidence>
<dbReference type="InterPro" id="IPR024253">
    <property type="entry name" value="Phosducin_thioredoxin-like_dom"/>
</dbReference>
<dbReference type="Pfam" id="PF02114">
    <property type="entry name" value="Phosducin"/>
    <property type="match status" value="1"/>
</dbReference>
<dbReference type="PANTHER" id="PTHR45809:SF3">
    <property type="entry name" value="VIRAL IAP-ASSOCIATED FACTOR HOMOLOG"/>
    <property type="match status" value="1"/>
</dbReference>
<dbReference type="RefSeq" id="XP_013020968.1">
    <property type="nucleotide sequence ID" value="XM_013165514.1"/>
</dbReference>
<dbReference type="PANTHER" id="PTHR45809">
    <property type="entry name" value="VIRAL IAP-ASSOCIATED FACTOR HOMOLOG"/>
    <property type="match status" value="1"/>
</dbReference>
<dbReference type="InterPro" id="IPR036249">
    <property type="entry name" value="Thioredoxin-like_sf"/>
</dbReference>
<accession>S9W855</accession>
<sequence length="235" mass="26902">MDPNEDTEWNDILRSKGILPEKEPDVDDVLDDALVDAKELAHENRLEKKTLDELDELEDEEDDEFLQIYRNKRVEEWKQKMSKAKFGSVYPISKPEYTQEVTEDSKNVFVVVHMFQDSIPACKLLNGILERLAPMYPQIKFVKISGKQAVENYPDIMMPTLLVYGHGDLQQQYLTLATLGGMGTTVFDVAKALVHAGALREEDIAPLRESSSLNFESGRRHTDDADEEEDFDDFD</sequence>
<dbReference type="AlphaFoldDB" id="S9W855"/>
<dbReference type="GO" id="GO:0005737">
    <property type="term" value="C:cytoplasm"/>
    <property type="evidence" value="ECO:0007669"/>
    <property type="project" value="TreeGrafter"/>
</dbReference>
<comment type="similarity">
    <text evidence="1">Belongs to the phosducin family.</text>
</comment>
<dbReference type="eggNOG" id="KOG3170">
    <property type="taxonomic scope" value="Eukaryota"/>
</dbReference>
<dbReference type="OMA" id="FCEIRAN"/>
<name>S9W855_SCHCR</name>